<evidence type="ECO:0000313" key="5">
    <source>
        <dbReference type="Proteomes" id="UP000659654"/>
    </source>
</evidence>
<dbReference type="Proteomes" id="UP000659654">
    <property type="component" value="Unassembled WGS sequence"/>
</dbReference>
<dbReference type="GO" id="GO:0051082">
    <property type="term" value="F:unfolded protein binding"/>
    <property type="evidence" value="ECO:0007669"/>
    <property type="project" value="InterPro"/>
</dbReference>
<gene>
    <name evidence="4" type="ORF">BXYJ_LOCUS7408</name>
</gene>
<organism evidence="4 5">
    <name type="scientific">Bursaphelenchus xylophilus</name>
    <name type="common">Pinewood nematode worm</name>
    <name type="synonym">Aphelenchoides xylophilus</name>
    <dbReference type="NCBI Taxonomy" id="6326"/>
    <lineage>
        <taxon>Eukaryota</taxon>
        <taxon>Metazoa</taxon>
        <taxon>Ecdysozoa</taxon>
        <taxon>Nematoda</taxon>
        <taxon>Chromadorea</taxon>
        <taxon>Rhabditida</taxon>
        <taxon>Tylenchina</taxon>
        <taxon>Tylenchomorpha</taxon>
        <taxon>Aphelenchoidea</taxon>
        <taxon>Aphelenchoididae</taxon>
        <taxon>Bursaphelenchus</taxon>
    </lineage>
</organism>
<dbReference type="EMBL" id="CAJFCV020000003">
    <property type="protein sequence ID" value="CAG9110268.1"/>
    <property type="molecule type" value="Genomic_DNA"/>
</dbReference>
<comment type="similarity">
    <text evidence="1">Belongs to the heat shock protein 90 family.</text>
</comment>
<dbReference type="OrthoDB" id="10429167at2759"/>
<dbReference type="Gene3D" id="1.20.120.790">
    <property type="entry name" value="Heat shock protein 90, C-terminal domain"/>
    <property type="match status" value="1"/>
</dbReference>
<protein>
    <submittedName>
        <fullName evidence="4">(pine wood nematode) hypothetical protein</fullName>
    </submittedName>
</protein>
<reference evidence="4" key="1">
    <citation type="submission" date="2020-09" db="EMBL/GenBank/DDBJ databases">
        <authorList>
            <person name="Kikuchi T."/>
        </authorList>
    </citation>
    <scope>NUCLEOTIDE SEQUENCE</scope>
    <source>
        <strain evidence="4">Ka4C1</strain>
    </source>
</reference>
<dbReference type="Proteomes" id="UP000582659">
    <property type="component" value="Unassembled WGS sequence"/>
</dbReference>
<dbReference type="Pfam" id="PF00183">
    <property type="entry name" value="HSP90"/>
    <property type="match status" value="1"/>
</dbReference>
<dbReference type="InterPro" id="IPR037196">
    <property type="entry name" value="HSP90_C"/>
</dbReference>
<dbReference type="SMR" id="A0A7I8WH21"/>
<evidence type="ECO:0000313" key="4">
    <source>
        <dbReference type="EMBL" id="CAD5222440.1"/>
    </source>
</evidence>
<name>A0A7I8WH21_BURXY</name>
<dbReference type="EMBL" id="CAJFDI010000003">
    <property type="protein sequence ID" value="CAD5222440.1"/>
    <property type="molecule type" value="Genomic_DNA"/>
</dbReference>
<proteinExistence type="inferred from homology"/>
<dbReference type="GO" id="GO:0140662">
    <property type="term" value="F:ATP-dependent protein folding chaperone"/>
    <property type="evidence" value="ECO:0007669"/>
    <property type="project" value="InterPro"/>
</dbReference>
<evidence type="ECO:0000256" key="2">
    <source>
        <dbReference type="ARBA" id="ARBA00023186"/>
    </source>
</evidence>
<accession>A0A7I8WH21</accession>
<dbReference type="InterPro" id="IPR001404">
    <property type="entry name" value="Hsp90_fam"/>
</dbReference>
<dbReference type="GO" id="GO:0005524">
    <property type="term" value="F:ATP binding"/>
    <property type="evidence" value="ECO:0007669"/>
    <property type="project" value="InterPro"/>
</dbReference>
<comment type="caution">
    <text evidence="4">The sequence shown here is derived from an EMBL/GenBank/DDBJ whole genome shotgun (WGS) entry which is preliminary data.</text>
</comment>
<evidence type="ECO:0000256" key="1">
    <source>
        <dbReference type="ARBA" id="ARBA00008239"/>
    </source>
</evidence>
<evidence type="ECO:0000256" key="3">
    <source>
        <dbReference type="SAM" id="MobiDB-lite"/>
    </source>
</evidence>
<feature type="region of interest" description="Disordered" evidence="3">
    <location>
        <begin position="1"/>
        <end position="50"/>
    </location>
</feature>
<keyword evidence="2" id="KW-0143">Chaperone</keyword>
<keyword evidence="5" id="KW-1185">Reference proteome</keyword>
<sequence length="178" mass="20469">MNPFATVSKPLGQKSPKSPLTERKEQLDSASLPCTPLHRPPQTCPTAVPPAKNERFPFNIRDTVDWIIGYEKKEIKIHGDNHEKDKTFADSLNRDRYMASKKSLEINPDHLIMKDLCERVKVGEIPCDLDVLIFETDSVLFRRRARHLLQQNSRMIKHGLDLDEADAVSPHPPQWRLI</sequence>
<dbReference type="GO" id="GO:0016887">
    <property type="term" value="F:ATP hydrolysis activity"/>
    <property type="evidence" value="ECO:0007669"/>
    <property type="project" value="InterPro"/>
</dbReference>
<dbReference type="SUPFAM" id="SSF110942">
    <property type="entry name" value="HSP90 C-terminal domain"/>
    <property type="match status" value="1"/>
</dbReference>
<dbReference type="AlphaFoldDB" id="A0A7I8WH21"/>